<dbReference type="OrthoDB" id="555222at2759"/>
<name>A0A835TA53_9CHLO</name>
<dbReference type="Proteomes" id="UP000613740">
    <property type="component" value="Unassembled WGS sequence"/>
</dbReference>
<dbReference type="AlphaFoldDB" id="A0A835TA53"/>
<feature type="compositionally biased region" description="Basic and acidic residues" evidence="1">
    <location>
        <begin position="151"/>
        <end position="171"/>
    </location>
</feature>
<feature type="region of interest" description="Disordered" evidence="1">
    <location>
        <begin position="1"/>
        <end position="25"/>
    </location>
</feature>
<feature type="region of interest" description="Disordered" evidence="1">
    <location>
        <begin position="312"/>
        <end position="346"/>
    </location>
</feature>
<evidence type="ECO:0000256" key="1">
    <source>
        <dbReference type="SAM" id="MobiDB-lite"/>
    </source>
</evidence>
<organism evidence="2 3">
    <name type="scientific">Chlamydomonas schloesseri</name>
    <dbReference type="NCBI Taxonomy" id="2026947"/>
    <lineage>
        <taxon>Eukaryota</taxon>
        <taxon>Viridiplantae</taxon>
        <taxon>Chlorophyta</taxon>
        <taxon>core chlorophytes</taxon>
        <taxon>Chlorophyceae</taxon>
        <taxon>CS clade</taxon>
        <taxon>Chlamydomonadales</taxon>
        <taxon>Chlamydomonadaceae</taxon>
        <taxon>Chlamydomonas</taxon>
    </lineage>
</organism>
<evidence type="ECO:0000313" key="3">
    <source>
        <dbReference type="Proteomes" id="UP000613740"/>
    </source>
</evidence>
<dbReference type="EMBL" id="JAEHOD010000049">
    <property type="protein sequence ID" value="KAG2436579.1"/>
    <property type="molecule type" value="Genomic_DNA"/>
</dbReference>
<feature type="compositionally biased region" description="Gly residues" evidence="1">
    <location>
        <begin position="331"/>
        <end position="340"/>
    </location>
</feature>
<keyword evidence="3" id="KW-1185">Reference proteome</keyword>
<reference evidence="2" key="1">
    <citation type="journal article" date="2020" name="bioRxiv">
        <title>Comparative genomics of Chlamydomonas.</title>
        <authorList>
            <person name="Craig R.J."/>
            <person name="Hasan A.R."/>
            <person name="Ness R.W."/>
            <person name="Keightley P.D."/>
        </authorList>
    </citation>
    <scope>NUCLEOTIDE SEQUENCE</scope>
    <source>
        <strain evidence="2">CCAP 11/173</strain>
    </source>
</reference>
<feature type="region of interest" description="Disordered" evidence="1">
    <location>
        <begin position="136"/>
        <end position="172"/>
    </location>
</feature>
<evidence type="ECO:0000313" key="2">
    <source>
        <dbReference type="EMBL" id="KAG2436579.1"/>
    </source>
</evidence>
<accession>A0A835TA53</accession>
<sequence length="346" mass="36238">MSDQLEATGRRQGRAEISAAALPPAGPTLGATLGSHGGVRAQPRPRLGTGESIRAILAASRLAVEGTGAILQSVDDVLQFVLPCHTLLTAAQDQAFYRAMRAAIIASLLDKDTGFLNAVIGAGQVEAVLRSGNGVEVVPHGRTGRKKTLKGRKETPKGRKETPKGRKETPKGLRTVRQCLQAAESRAKAKGLGDDIRQLFQYCSGESRQAREELLETELFVRCGEVDEGAGALRLRAGEFKYSAGEMDAADEQLQALFMLAAFTLDKVLAAAAAAAPAGPTARAALVQLPRRFIMDGFCVYAGKASEQQLAAAAEGGSGPPHRGGRIRGWQGQGGPGGRRAAGAIP</sequence>
<comment type="caution">
    <text evidence="2">The sequence shown here is derived from an EMBL/GenBank/DDBJ whole genome shotgun (WGS) entry which is preliminary data.</text>
</comment>
<protein>
    <submittedName>
        <fullName evidence="2">Uncharacterized protein</fullName>
    </submittedName>
</protein>
<proteinExistence type="predicted"/>
<gene>
    <name evidence="2" type="ORF">HYH02_011516</name>
</gene>